<dbReference type="PANTHER" id="PTHR23086:SF8">
    <property type="entry name" value="PHOSPHATIDYLINOSITOL 5-PHOSPHATE 4-KINASE, ISOFORM A"/>
    <property type="match status" value="1"/>
</dbReference>
<dbReference type="PROSITE" id="PS51455">
    <property type="entry name" value="PIPK"/>
    <property type="match status" value="1"/>
</dbReference>
<dbReference type="GO" id="GO:0005524">
    <property type="term" value="F:ATP binding"/>
    <property type="evidence" value="ECO:0007669"/>
    <property type="project" value="UniProtKB-UniRule"/>
</dbReference>
<keyword evidence="1" id="KW-0547">Nucleotide-binding</keyword>
<dbReference type="InterPro" id="IPR002498">
    <property type="entry name" value="PInositol-4-P-4/5-kinase_core"/>
</dbReference>
<evidence type="ECO:0000259" key="3">
    <source>
        <dbReference type="PROSITE" id="PS51455"/>
    </source>
</evidence>
<dbReference type="Pfam" id="PF01504">
    <property type="entry name" value="PIP5K"/>
    <property type="match status" value="1"/>
</dbReference>
<gene>
    <name evidence="4" type="ORF">PBIL07802_LOCUS25928</name>
</gene>
<proteinExistence type="predicted"/>
<dbReference type="SMART" id="SM00330">
    <property type="entry name" value="PIPKc"/>
    <property type="match status" value="1"/>
</dbReference>
<dbReference type="PANTHER" id="PTHR23086">
    <property type="entry name" value="PHOSPHATIDYLINOSITOL-4-PHOSPHATE 5-KINASE"/>
    <property type="match status" value="1"/>
</dbReference>
<feature type="compositionally biased region" description="Basic and acidic residues" evidence="2">
    <location>
        <begin position="102"/>
        <end position="111"/>
    </location>
</feature>
<sequence length="313" mass="34961">MAEEFFPEEEPPSTFEARNIIDVSVRRASTVALPSSIVGASSVEAPAPVTPVSTRKPGLGSLPEDVEVDGSIKDSRRSSLQGQPRRTRSKTWALGVDDLSEQAEKNLHDWEESVGDSDTDSAKRVRSNKKARPGSEAATPSTVRAGAVSPSRRTTTDQPHYTERRKLKIRHKLNAVGEVIYKGHTSYMIMKCIQMGVRVTVGQITPLEQRDLTVEDFASYIKQAFPTTGTETTPPHGFQDFKFKDYSPMVFRHLRERFRIDPADYMVSLCGDDALRILPTPGKSGALFFFSEDQKYIIKTLPKRESKLLRQVC</sequence>
<protein>
    <recommendedName>
        <fullName evidence="3">PIPK domain-containing protein</fullName>
    </recommendedName>
</protein>
<evidence type="ECO:0000256" key="1">
    <source>
        <dbReference type="PROSITE-ProRule" id="PRU00781"/>
    </source>
</evidence>
<evidence type="ECO:0000256" key="2">
    <source>
        <dbReference type="SAM" id="MobiDB-lite"/>
    </source>
</evidence>
<dbReference type="SUPFAM" id="SSF56104">
    <property type="entry name" value="SAICAR synthase-like"/>
    <property type="match status" value="1"/>
</dbReference>
<name>A0A7S3LTG6_9EUKA</name>
<accession>A0A7S3LTG6</accession>
<keyword evidence="1" id="KW-0808">Transferase</keyword>
<reference evidence="4" key="1">
    <citation type="submission" date="2021-01" db="EMBL/GenBank/DDBJ databases">
        <authorList>
            <person name="Corre E."/>
            <person name="Pelletier E."/>
            <person name="Niang G."/>
            <person name="Scheremetjew M."/>
            <person name="Finn R."/>
            <person name="Kale V."/>
            <person name="Holt S."/>
            <person name="Cochrane G."/>
            <person name="Meng A."/>
            <person name="Brown T."/>
            <person name="Cohen L."/>
        </authorList>
    </citation>
    <scope>NUCLEOTIDE SEQUENCE</scope>
    <source>
        <strain evidence="4">NIES-2562</strain>
    </source>
</reference>
<dbReference type="InterPro" id="IPR027484">
    <property type="entry name" value="PInositol-4-P-5-kinase_N"/>
</dbReference>
<feature type="domain" description="PIPK" evidence="3">
    <location>
        <begin position="185"/>
        <end position="313"/>
    </location>
</feature>
<dbReference type="GO" id="GO:0005886">
    <property type="term" value="C:plasma membrane"/>
    <property type="evidence" value="ECO:0007669"/>
    <property type="project" value="TreeGrafter"/>
</dbReference>
<dbReference type="EMBL" id="HBIB01039796">
    <property type="protein sequence ID" value="CAE0263627.1"/>
    <property type="molecule type" value="Transcribed_RNA"/>
</dbReference>
<keyword evidence="1" id="KW-0418">Kinase</keyword>
<dbReference type="InterPro" id="IPR023610">
    <property type="entry name" value="PInositol-4/5-P-5/4-kinase"/>
</dbReference>
<feature type="region of interest" description="Disordered" evidence="2">
    <location>
        <begin position="36"/>
        <end position="161"/>
    </location>
</feature>
<dbReference type="GO" id="GO:0046854">
    <property type="term" value="P:phosphatidylinositol phosphate biosynthetic process"/>
    <property type="evidence" value="ECO:0007669"/>
    <property type="project" value="TreeGrafter"/>
</dbReference>
<dbReference type="AlphaFoldDB" id="A0A7S3LTG6"/>
<evidence type="ECO:0000313" key="4">
    <source>
        <dbReference type="EMBL" id="CAE0263627.1"/>
    </source>
</evidence>
<dbReference type="GO" id="GO:0016308">
    <property type="term" value="F:1-phosphatidylinositol-4-phosphate 5-kinase activity"/>
    <property type="evidence" value="ECO:0007669"/>
    <property type="project" value="TreeGrafter"/>
</dbReference>
<keyword evidence="1" id="KW-0067">ATP-binding</keyword>
<organism evidence="4">
    <name type="scientific">Palpitomonas bilix</name>
    <dbReference type="NCBI Taxonomy" id="652834"/>
    <lineage>
        <taxon>Eukaryota</taxon>
        <taxon>Eukaryota incertae sedis</taxon>
    </lineage>
</organism>
<dbReference type="Gene3D" id="3.30.800.10">
    <property type="entry name" value="Phosphatidylinositol Phosphate Kinase II Beta"/>
    <property type="match status" value="1"/>
</dbReference>